<accession>A0ACC5UCW7</accession>
<protein>
    <submittedName>
        <fullName evidence="1">Uncharacterized protein</fullName>
    </submittedName>
</protein>
<comment type="caution">
    <text evidence="1">The sequence shown here is derived from an EMBL/GenBank/DDBJ whole genome shotgun (WGS) entry which is preliminary data.</text>
</comment>
<name>A0ACC5UCW7_9FLAO</name>
<organism evidence="1 2">
    <name type="scientific">Pseudotamlana agarivorans</name>
    <dbReference type="NCBI Taxonomy" id="481183"/>
    <lineage>
        <taxon>Bacteria</taxon>
        <taxon>Pseudomonadati</taxon>
        <taxon>Bacteroidota</taxon>
        <taxon>Flavobacteriia</taxon>
        <taxon>Flavobacteriales</taxon>
        <taxon>Flavobacteriaceae</taxon>
        <taxon>Pseudotamlana</taxon>
    </lineage>
</organism>
<reference evidence="1" key="1">
    <citation type="submission" date="2021-05" db="EMBL/GenBank/DDBJ databases">
        <title>Draft genomes of bacteria isolated from model marine particles.</title>
        <authorList>
            <person name="Datta M.S."/>
            <person name="Schwartzman J.A."/>
            <person name="Enke T.N."/>
            <person name="Saavedra J."/>
            <person name="Cermak N."/>
            <person name="Cordero O.X."/>
        </authorList>
    </citation>
    <scope>NUCLEOTIDE SEQUENCE</scope>
    <source>
        <strain evidence="1">I2M19</strain>
    </source>
</reference>
<sequence>MKILYIKRQIQYDKQYSIKMGQLITKVTSIKKYLFGMPIKTLRMNKETYYKEVSDNNNKMLFV</sequence>
<proteinExistence type="predicted"/>
<keyword evidence="2" id="KW-1185">Reference proteome</keyword>
<evidence type="ECO:0000313" key="2">
    <source>
        <dbReference type="Proteomes" id="UP001647509"/>
    </source>
</evidence>
<gene>
    <name evidence="1" type="ORF">KO493_15470</name>
</gene>
<dbReference type="EMBL" id="JAHKPD010000025">
    <property type="protein sequence ID" value="MBU2952099.1"/>
    <property type="molecule type" value="Genomic_DNA"/>
</dbReference>
<dbReference type="Proteomes" id="UP001647509">
    <property type="component" value="Unassembled WGS sequence"/>
</dbReference>
<evidence type="ECO:0000313" key="1">
    <source>
        <dbReference type="EMBL" id="MBU2952099.1"/>
    </source>
</evidence>